<gene>
    <name evidence="4" type="ORF">BVC80_9023g22</name>
</gene>
<feature type="compositionally biased region" description="Acidic residues" evidence="2">
    <location>
        <begin position="128"/>
        <end position="146"/>
    </location>
</feature>
<dbReference type="OrthoDB" id="1923159at2759"/>
<keyword evidence="1" id="KW-0862">Zinc</keyword>
<feature type="region of interest" description="Disordered" evidence="2">
    <location>
        <begin position="29"/>
        <end position="179"/>
    </location>
</feature>
<dbReference type="InterPro" id="IPR001841">
    <property type="entry name" value="Znf_RING"/>
</dbReference>
<dbReference type="GO" id="GO:0016567">
    <property type="term" value="P:protein ubiquitination"/>
    <property type="evidence" value="ECO:0007669"/>
    <property type="project" value="TreeGrafter"/>
</dbReference>
<protein>
    <submittedName>
        <fullName evidence="4">Zinc finger protein</fullName>
    </submittedName>
</protein>
<feature type="compositionally biased region" description="Basic and acidic residues" evidence="2">
    <location>
        <begin position="30"/>
        <end position="41"/>
    </location>
</feature>
<dbReference type="Pfam" id="PF14570">
    <property type="entry name" value="zf-RING_4"/>
    <property type="match status" value="1"/>
</dbReference>
<dbReference type="SUPFAM" id="SSF57850">
    <property type="entry name" value="RING/U-box"/>
    <property type="match status" value="1"/>
</dbReference>
<dbReference type="InterPro" id="IPR013083">
    <property type="entry name" value="Znf_RING/FYVE/PHD"/>
</dbReference>
<reference evidence="4 5" key="1">
    <citation type="journal article" date="2017" name="Mol. Plant">
        <title>The Genome of Medicinal Plant Macleaya cordata Provides New Insights into Benzylisoquinoline Alkaloids Metabolism.</title>
        <authorList>
            <person name="Liu X."/>
            <person name="Liu Y."/>
            <person name="Huang P."/>
            <person name="Ma Y."/>
            <person name="Qing Z."/>
            <person name="Tang Q."/>
            <person name="Cao H."/>
            <person name="Cheng P."/>
            <person name="Zheng Y."/>
            <person name="Yuan Z."/>
            <person name="Zhou Y."/>
            <person name="Liu J."/>
            <person name="Tang Z."/>
            <person name="Zhuo Y."/>
            <person name="Zhang Y."/>
            <person name="Yu L."/>
            <person name="Huang J."/>
            <person name="Yang P."/>
            <person name="Peng Q."/>
            <person name="Zhang J."/>
            <person name="Jiang W."/>
            <person name="Zhang Z."/>
            <person name="Lin K."/>
            <person name="Ro D.K."/>
            <person name="Chen X."/>
            <person name="Xiong X."/>
            <person name="Shang Y."/>
            <person name="Huang S."/>
            <person name="Zeng J."/>
        </authorList>
    </citation>
    <scope>NUCLEOTIDE SEQUENCE [LARGE SCALE GENOMIC DNA]</scope>
    <source>
        <strain evidence="5">cv. BLH2017</strain>
        <tissue evidence="4">Root</tissue>
    </source>
</reference>
<dbReference type="PANTHER" id="PTHR12603">
    <property type="entry name" value="CCR4-NOT TRANSCRIPTION COMPLEX RELATED"/>
    <property type="match status" value="1"/>
</dbReference>
<accession>A0A200QV25</accession>
<keyword evidence="1" id="KW-0479">Metal-binding</keyword>
<feature type="compositionally biased region" description="Basic and acidic residues" evidence="2">
    <location>
        <begin position="68"/>
        <end position="84"/>
    </location>
</feature>
<evidence type="ECO:0000259" key="3">
    <source>
        <dbReference type="PROSITE" id="PS50089"/>
    </source>
</evidence>
<sequence length="330" mass="35965">MGSDSMMKVSVPVCSKEFGKKKRTNRLAKLKQEKLDARREQWLSQAKNKGCKEESNGGGDSIPLSLPPKEEPLRNLETKSRGDEIDVEFITNSPINSVLGGNDSGKDRPGSSSGSCSSGSGCFSGSISEEEEEEEEEDGCLDDWEAVADALTAEDKRENQNSDPPAEPEASIGSYDPPEIHKMASGVGVLKPECKGNVPISEAKSRAWRPDDAFRPQSLPNLSKQHSFPMNAQRHCGRGTAWSCHNIISQPSSCPICFEDLDLTDSSFLPCSCGFRLCLFCHKRILEVEADDARCPGCRKQYAHINGDSGINGGASPFRLARSFSMNIRS</sequence>
<dbReference type="Gene3D" id="3.30.40.10">
    <property type="entry name" value="Zinc/RING finger domain, C3HC4 (zinc finger)"/>
    <property type="match status" value="1"/>
</dbReference>
<dbReference type="PROSITE" id="PS50089">
    <property type="entry name" value="ZF_RING_2"/>
    <property type="match status" value="1"/>
</dbReference>
<dbReference type="AlphaFoldDB" id="A0A200QV25"/>
<dbReference type="EMBL" id="MVGT01001055">
    <property type="protein sequence ID" value="OVA14326.1"/>
    <property type="molecule type" value="Genomic_DNA"/>
</dbReference>
<feature type="domain" description="RING-type" evidence="3">
    <location>
        <begin position="254"/>
        <end position="299"/>
    </location>
</feature>
<dbReference type="Proteomes" id="UP000195402">
    <property type="component" value="Unassembled WGS sequence"/>
</dbReference>
<evidence type="ECO:0000256" key="2">
    <source>
        <dbReference type="SAM" id="MobiDB-lite"/>
    </source>
</evidence>
<organism evidence="4 5">
    <name type="scientific">Macleaya cordata</name>
    <name type="common">Five-seeded plume-poppy</name>
    <name type="synonym">Bocconia cordata</name>
    <dbReference type="NCBI Taxonomy" id="56857"/>
    <lineage>
        <taxon>Eukaryota</taxon>
        <taxon>Viridiplantae</taxon>
        <taxon>Streptophyta</taxon>
        <taxon>Embryophyta</taxon>
        <taxon>Tracheophyta</taxon>
        <taxon>Spermatophyta</taxon>
        <taxon>Magnoliopsida</taxon>
        <taxon>Ranunculales</taxon>
        <taxon>Papaveraceae</taxon>
        <taxon>Papaveroideae</taxon>
        <taxon>Macleaya</taxon>
    </lineage>
</organism>
<dbReference type="STRING" id="56857.A0A200QV25"/>
<keyword evidence="1" id="KW-0863">Zinc-finger</keyword>
<dbReference type="GO" id="GO:0030014">
    <property type="term" value="C:CCR4-NOT complex"/>
    <property type="evidence" value="ECO:0007669"/>
    <property type="project" value="InterPro"/>
</dbReference>
<dbReference type="GO" id="GO:0004842">
    <property type="term" value="F:ubiquitin-protein transferase activity"/>
    <property type="evidence" value="ECO:0007669"/>
    <property type="project" value="InterPro"/>
</dbReference>
<feature type="compositionally biased region" description="Low complexity" evidence="2">
    <location>
        <begin position="110"/>
        <end position="127"/>
    </location>
</feature>
<evidence type="ECO:0000256" key="1">
    <source>
        <dbReference type="PROSITE-ProRule" id="PRU00175"/>
    </source>
</evidence>
<dbReference type="FunCoup" id="A0A200QV25">
    <property type="interactions" value="2275"/>
</dbReference>
<dbReference type="InParanoid" id="A0A200QV25"/>
<comment type="caution">
    <text evidence="4">The sequence shown here is derived from an EMBL/GenBank/DDBJ whole genome shotgun (WGS) entry which is preliminary data.</text>
</comment>
<name>A0A200QV25_MACCD</name>
<keyword evidence="5" id="KW-1185">Reference proteome</keyword>
<dbReference type="CDD" id="cd16618">
    <property type="entry name" value="mRING-HC-C4C4_CNOT4"/>
    <property type="match status" value="1"/>
</dbReference>
<evidence type="ECO:0000313" key="5">
    <source>
        <dbReference type="Proteomes" id="UP000195402"/>
    </source>
</evidence>
<proteinExistence type="predicted"/>
<dbReference type="PANTHER" id="PTHR12603:SF0">
    <property type="entry name" value="CCR4-NOT TRANSCRIPTION COMPLEX SUBUNIT 4"/>
    <property type="match status" value="1"/>
</dbReference>
<evidence type="ECO:0000313" key="4">
    <source>
        <dbReference type="EMBL" id="OVA14326.1"/>
    </source>
</evidence>
<dbReference type="InterPro" id="IPR039515">
    <property type="entry name" value="NOT4_mRING-HC-C4C4"/>
</dbReference>
<dbReference type="OMA" id="DDSHCHQ"/>
<dbReference type="GO" id="GO:0008270">
    <property type="term" value="F:zinc ion binding"/>
    <property type="evidence" value="ECO:0007669"/>
    <property type="project" value="UniProtKB-KW"/>
</dbReference>
<dbReference type="InterPro" id="IPR039780">
    <property type="entry name" value="Mot2"/>
</dbReference>